<name>A0ABW2K064_9BACI</name>
<proteinExistence type="inferred from homology"/>
<dbReference type="Gene3D" id="3.40.50.10490">
    <property type="entry name" value="Glucose-6-phosphate isomerase like protein, domain 1"/>
    <property type="match status" value="1"/>
</dbReference>
<keyword evidence="4" id="KW-1185">Reference proteome</keyword>
<evidence type="ECO:0000259" key="2">
    <source>
        <dbReference type="PROSITE" id="PS51464"/>
    </source>
</evidence>
<dbReference type="Pfam" id="PF01380">
    <property type="entry name" value="SIS"/>
    <property type="match status" value="1"/>
</dbReference>
<dbReference type="PANTHER" id="PTHR43443">
    <property type="entry name" value="3-HEXULOSE-6-PHOSPHATE ISOMERASE"/>
    <property type="match status" value="1"/>
</dbReference>
<dbReference type="InterPro" id="IPR046348">
    <property type="entry name" value="SIS_dom_sf"/>
</dbReference>
<organism evidence="3 4">
    <name type="scientific">Halobacillus campisalis</name>
    <dbReference type="NCBI Taxonomy" id="435909"/>
    <lineage>
        <taxon>Bacteria</taxon>
        <taxon>Bacillati</taxon>
        <taxon>Bacillota</taxon>
        <taxon>Bacilli</taxon>
        <taxon>Bacillales</taxon>
        <taxon>Bacillaceae</taxon>
        <taxon>Halobacillus</taxon>
    </lineage>
</organism>
<protein>
    <submittedName>
        <fullName evidence="3">6-phospho-3-hexuloisomerase</fullName>
        <ecNumber evidence="3">5.3.1.27</ecNumber>
    </submittedName>
</protein>
<dbReference type="EMBL" id="JBHTBY010000001">
    <property type="protein sequence ID" value="MFC7319559.1"/>
    <property type="molecule type" value="Genomic_DNA"/>
</dbReference>
<dbReference type="EC" id="5.3.1.27" evidence="3"/>
<dbReference type="SUPFAM" id="SSF53697">
    <property type="entry name" value="SIS domain"/>
    <property type="match status" value="1"/>
</dbReference>
<sequence length="184" mass="19836">MKHTIHTVAHEISQVLANTDEEQAIQLSKAIETAKRIFVTGEGRSGLMGKAFAMRLMHAGYDVYVTGETITPSIDKGDLLLAISGSGSTESICNYSEKAREQGAAVTAVTTNASSRLAASSHSVLTIPAATKKRLPEEPDTIQPLGNQFDQSLHLLLDAIIIYTVNQSQKTTNEEMTGRHANLE</sequence>
<comment type="similarity">
    <text evidence="1">Belongs to the SIS family. PHI subfamily.</text>
</comment>
<dbReference type="RefSeq" id="WP_289215360.1">
    <property type="nucleotide sequence ID" value="NZ_JAPVRC010000003.1"/>
</dbReference>
<dbReference type="PANTHER" id="PTHR43443:SF1">
    <property type="entry name" value="3-HEXULOSE-6-PHOSPHATE ISOMERASE"/>
    <property type="match status" value="1"/>
</dbReference>
<keyword evidence="3" id="KW-0413">Isomerase</keyword>
<comment type="caution">
    <text evidence="3">The sequence shown here is derived from an EMBL/GenBank/DDBJ whole genome shotgun (WGS) entry which is preliminary data.</text>
</comment>
<evidence type="ECO:0000313" key="4">
    <source>
        <dbReference type="Proteomes" id="UP001596494"/>
    </source>
</evidence>
<dbReference type="GO" id="GO:0043800">
    <property type="term" value="F:6-phospho-3-hexuloisomerase activity"/>
    <property type="evidence" value="ECO:0007669"/>
    <property type="project" value="UniProtKB-EC"/>
</dbReference>
<reference evidence="4" key="1">
    <citation type="journal article" date="2019" name="Int. J. Syst. Evol. Microbiol.">
        <title>The Global Catalogue of Microorganisms (GCM) 10K type strain sequencing project: providing services to taxonomists for standard genome sequencing and annotation.</title>
        <authorList>
            <consortium name="The Broad Institute Genomics Platform"/>
            <consortium name="The Broad Institute Genome Sequencing Center for Infectious Disease"/>
            <person name="Wu L."/>
            <person name="Ma J."/>
        </authorList>
    </citation>
    <scope>NUCLEOTIDE SEQUENCE [LARGE SCALE GENOMIC DNA]</scope>
    <source>
        <strain evidence="4">CCUG 73951</strain>
    </source>
</reference>
<dbReference type="Proteomes" id="UP001596494">
    <property type="component" value="Unassembled WGS sequence"/>
</dbReference>
<evidence type="ECO:0000313" key="3">
    <source>
        <dbReference type="EMBL" id="MFC7319559.1"/>
    </source>
</evidence>
<gene>
    <name evidence="3" type="primary">hxlB</name>
    <name evidence="3" type="ORF">ACFQMN_01500</name>
</gene>
<dbReference type="PROSITE" id="PS51464">
    <property type="entry name" value="SIS"/>
    <property type="match status" value="1"/>
</dbReference>
<dbReference type="NCBIfam" id="TIGR03127">
    <property type="entry name" value="RuMP_HxlB"/>
    <property type="match status" value="1"/>
</dbReference>
<dbReference type="InterPro" id="IPR017552">
    <property type="entry name" value="PHI/rmpB"/>
</dbReference>
<dbReference type="CDD" id="cd05005">
    <property type="entry name" value="SIS_PHI"/>
    <property type="match status" value="1"/>
</dbReference>
<dbReference type="InterPro" id="IPR001347">
    <property type="entry name" value="SIS_dom"/>
</dbReference>
<accession>A0ABW2K064</accession>
<evidence type="ECO:0000256" key="1">
    <source>
        <dbReference type="ARBA" id="ARBA00009235"/>
    </source>
</evidence>
<feature type="domain" description="SIS" evidence="2">
    <location>
        <begin position="27"/>
        <end position="170"/>
    </location>
</feature>